<dbReference type="PANTHER" id="PTHR37316">
    <property type="entry name" value="TEICHOIC ACID GLYCEROL-PHOSPHATE PRIMASE"/>
    <property type="match status" value="1"/>
</dbReference>
<keyword evidence="2" id="KW-1185">Reference proteome</keyword>
<reference evidence="1 2" key="1">
    <citation type="submission" date="2021-03" db="EMBL/GenBank/DDBJ databases">
        <title>Antimicrobial resistance genes in bacteria isolated from Japanese honey, and their potential for conferring macrolide and lincosamide resistance in the American foulbrood pathogen Paenibacillus larvae.</title>
        <authorList>
            <person name="Okamoto M."/>
            <person name="Kumagai M."/>
            <person name="Kanamori H."/>
            <person name="Takamatsu D."/>
        </authorList>
    </citation>
    <scope>NUCLEOTIDE SEQUENCE [LARGE SCALE GENOMIC DNA]</scope>
    <source>
        <strain evidence="1 2">J6TS1</strain>
    </source>
</reference>
<dbReference type="EMBL" id="BORJ01000006">
    <property type="protein sequence ID" value="GIN96837.1"/>
    <property type="molecule type" value="Genomic_DNA"/>
</dbReference>
<dbReference type="PANTHER" id="PTHR37316:SF3">
    <property type="entry name" value="TEICHOIC ACID GLYCEROL-PHOSPHATE TRANSFERASE"/>
    <property type="match status" value="1"/>
</dbReference>
<dbReference type="Gene3D" id="3.40.50.12580">
    <property type="match status" value="1"/>
</dbReference>
<comment type="caution">
    <text evidence="1">The sequence shown here is derived from an EMBL/GenBank/DDBJ whole genome shotgun (WGS) entry which is preliminary data.</text>
</comment>
<protein>
    <submittedName>
        <fullName evidence="1">Uncharacterized protein</fullName>
    </submittedName>
</protein>
<evidence type="ECO:0000313" key="1">
    <source>
        <dbReference type="EMBL" id="GIN96837.1"/>
    </source>
</evidence>
<evidence type="ECO:0000313" key="2">
    <source>
        <dbReference type="Proteomes" id="UP000680670"/>
    </source>
</evidence>
<dbReference type="Proteomes" id="UP000680670">
    <property type="component" value="Unassembled WGS sequence"/>
</dbReference>
<dbReference type="Pfam" id="PF04464">
    <property type="entry name" value="Glyphos_transf"/>
    <property type="match status" value="1"/>
</dbReference>
<proteinExistence type="predicted"/>
<accession>A0ABQ4KYS8</accession>
<gene>
    <name evidence="1" type="ORF">J6TS1_27070</name>
</gene>
<dbReference type="InterPro" id="IPR051612">
    <property type="entry name" value="Teichoic_Acid_Biosynth"/>
</dbReference>
<name>A0ABQ4KYS8_SIMTE</name>
<dbReference type="InterPro" id="IPR007554">
    <property type="entry name" value="Glycerophosphate_synth"/>
</dbReference>
<dbReference type="SUPFAM" id="SSF53756">
    <property type="entry name" value="UDP-Glycosyltransferase/glycogen phosphorylase"/>
    <property type="match status" value="1"/>
</dbReference>
<sequence>MFNKDPLTEHEINKDEFSVNESVKNASFFIKQGSHLNRRNLERMSLLIDKHQPHIKENSEILLGKVVVDNIYYFDRYLSINVNKNNLPERFEVYLVNNIELNSHFKMDYFFQDGDLCIDLESLKAVSDQIMGEWSFCVKSRYKNYTLIDLITKNSHKNDLCVLKDLGCNYFNDEVYCSGLFIKNSTLMFCQTPESSYLKTTRNIEKKDIYINDFLFKKYSFSFVLTEIDRSPELFRLILFSRYTNKKVVMNTQVKGNIVECFFDSKECMVKFIDNVENGRWDIFGEILFGDYLIEGRLVLDSDVQEKKGLKYSNLNSEESLLVYTTDTNKLSLVKGKQHNVFREKNQVRSKITQLKKKNNRIYEFSIELEANCDLEIDKVALKLRSKDIIRTIEILDIKVEFRENKYKISGTYNINWDDFFPLYWDLFIMVFDDSNEGGWIRVNGATKNIIKKVNKDYFKHAIKSRDGSKIIYPYVTFGNDISFMMRERENYETISNKVKETLAYYTYKLLKPVYFNRKDIWLGFEKFSKTAQDNGYAFFSYVDKNQLHENFYFVIDKNSADFDRIKKESNRIVKFMSFKYLLLVYGSKLLVSSETKRHVHNIRIRSGRVAEAINQKKSVFLQHGVTALKKSDVFKKSKGRGNFDLVVATSDIEQDIIINNWNYSSDEIITTGFSRWDLLTDKSNSVEKRKIFLMPTWRTWMEDMPTDDFIKSEYYLNYLSLLTSEALNRLLIDNNLELVYFLHPKFKQYISEFKIENDNIKIKEFLDIKVNEEIMEASLMISDYSSVTWDMYYLNKPVIFYQFDLEKYMEYEGSYIDMEEDLFGDRVKNVNELLFELEYYIKHDFAMKESYATLRKDYFKHFDRENSKRIYDEIKKRF</sequence>
<organism evidence="1 2">
    <name type="scientific">Siminovitchia terrae</name>
    <name type="common">Bacillus terrae</name>
    <dbReference type="NCBI Taxonomy" id="1914933"/>
    <lineage>
        <taxon>Bacteria</taxon>
        <taxon>Bacillati</taxon>
        <taxon>Bacillota</taxon>
        <taxon>Bacilli</taxon>
        <taxon>Bacillales</taxon>
        <taxon>Bacillaceae</taxon>
        <taxon>Siminovitchia</taxon>
    </lineage>
</organism>
<dbReference type="InterPro" id="IPR043148">
    <property type="entry name" value="TagF_C"/>
</dbReference>